<keyword evidence="2" id="KW-0808">Transferase</keyword>
<dbReference type="PANTHER" id="PTHR23416:SF23">
    <property type="entry name" value="ACETYLTRANSFERASE C18B11.09C-RELATED"/>
    <property type="match status" value="1"/>
</dbReference>
<dbReference type="InterPro" id="IPR011004">
    <property type="entry name" value="Trimer_LpxA-like_sf"/>
</dbReference>
<sequence length="223" mass="25424">MSKYTEVIWYLRGWYKTLRFNFNYLPIQQAIKLPILVSPKTRFKDLGGTILLPDKIHCGMIRIGGGNYSVSDREHVYTIWENCGRIEFKGTARLSHGSRICCHGKIIFGNNILLSPECDLICYDCIEIQDGARISWHSQICDNDFHPIDNLDGQQVNELTKPISIGKHVWLGNHVKVSKGVRIDDYNIVAFSSVVTRSIKGNNQIFGGFPAKLIREGVRRTRD</sequence>
<reference evidence="3 4" key="1">
    <citation type="submission" date="2023-11" db="EMBL/GenBank/DDBJ databases">
        <title>Coraliomargarita sp. nov., isolated from marine algae.</title>
        <authorList>
            <person name="Lee J.K."/>
            <person name="Baek J.H."/>
            <person name="Kim J.M."/>
            <person name="Choi D.G."/>
            <person name="Jeon C.O."/>
        </authorList>
    </citation>
    <scope>NUCLEOTIDE SEQUENCE [LARGE SCALE GENOMIC DNA]</scope>
    <source>
        <strain evidence="3 4">J2-16</strain>
    </source>
</reference>
<organism evidence="3 4">
    <name type="scientific">Coraliomargarita algicola</name>
    <dbReference type="NCBI Taxonomy" id="3092156"/>
    <lineage>
        <taxon>Bacteria</taxon>
        <taxon>Pseudomonadati</taxon>
        <taxon>Verrucomicrobiota</taxon>
        <taxon>Opitutia</taxon>
        <taxon>Puniceicoccales</taxon>
        <taxon>Coraliomargaritaceae</taxon>
        <taxon>Coraliomargarita</taxon>
    </lineage>
</organism>
<keyword evidence="4" id="KW-1185">Reference proteome</keyword>
<evidence type="ECO:0000256" key="1">
    <source>
        <dbReference type="ARBA" id="ARBA00007274"/>
    </source>
</evidence>
<evidence type="ECO:0000256" key="2">
    <source>
        <dbReference type="ARBA" id="ARBA00022679"/>
    </source>
</evidence>
<dbReference type="InterPro" id="IPR051159">
    <property type="entry name" value="Hexapeptide_acetyltransf"/>
</dbReference>
<proteinExistence type="inferred from homology"/>
<dbReference type="PANTHER" id="PTHR23416">
    <property type="entry name" value="SIALIC ACID SYNTHASE-RELATED"/>
    <property type="match status" value="1"/>
</dbReference>
<evidence type="ECO:0000313" key="3">
    <source>
        <dbReference type="EMBL" id="WPJ97376.1"/>
    </source>
</evidence>
<comment type="similarity">
    <text evidence="1">Belongs to the transferase hexapeptide repeat family.</text>
</comment>
<gene>
    <name evidence="3" type="ORF">SH580_06595</name>
</gene>
<evidence type="ECO:0008006" key="5">
    <source>
        <dbReference type="Google" id="ProtNLM"/>
    </source>
</evidence>
<dbReference type="EMBL" id="CP138858">
    <property type="protein sequence ID" value="WPJ97376.1"/>
    <property type="molecule type" value="Genomic_DNA"/>
</dbReference>
<dbReference type="Gene3D" id="2.160.10.10">
    <property type="entry name" value="Hexapeptide repeat proteins"/>
    <property type="match status" value="1"/>
</dbReference>
<name>A0ABZ0RMC8_9BACT</name>
<evidence type="ECO:0000313" key="4">
    <source>
        <dbReference type="Proteomes" id="UP001324993"/>
    </source>
</evidence>
<accession>A0ABZ0RMC8</accession>
<dbReference type="Proteomes" id="UP001324993">
    <property type="component" value="Chromosome"/>
</dbReference>
<dbReference type="SUPFAM" id="SSF51161">
    <property type="entry name" value="Trimeric LpxA-like enzymes"/>
    <property type="match status" value="1"/>
</dbReference>
<protein>
    <recommendedName>
        <fullName evidence="5">Acyltransferase</fullName>
    </recommendedName>
</protein>
<dbReference type="RefSeq" id="WP_319834220.1">
    <property type="nucleotide sequence ID" value="NZ_CP138858.1"/>
</dbReference>